<name>A0A2P2MV29_RHIMU</name>
<dbReference type="AlphaFoldDB" id="A0A2P2MV29"/>
<evidence type="ECO:0000313" key="1">
    <source>
        <dbReference type="EMBL" id="MBX34078.1"/>
    </source>
</evidence>
<accession>A0A2P2MV29</accession>
<dbReference type="UniPathway" id="UPA00143"/>
<dbReference type="GO" id="GO:0016567">
    <property type="term" value="P:protein ubiquitination"/>
    <property type="evidence" value="ECO:0007669"/>
    <property type="project" value="UniProtKB-UniPathway"/>
</dbReference>
<protein>
    <submittedName>
        <fullName evidence="1">Uncharacterized protein MANES_05G051900</fullName>
    </submittedName>
</protein>
<organism evidence="1">
    <name type="scientific">Rhizophora mucronata</name>
    <name type="common">Asiatic mangrove</name>
    <dbReference type="NCBI Taxonomy" id="61149"/>
    <lineage>
        <taxon>Eukaryota</taxon>
        <taxon>Viridiplantae</taxon>
        <taxon>Streptophyta</taxon>
        <taxon>Embryophyta</taxon>
        <taxon>Tracheophyta</taxon>
        <taxon>Spermatophyta</taxon>
        <taxon>Magnoliopsida</taxon>
        <taxon>eudicotyledons</taxon>
        <taxon>Gunneridae</taxon>
        <taxon>Pentapetalae</taxon>
        <taxon>rosids</taxon>
        <taxon>fabids</taxon>
        <taxon>Malpighiales</taxon>
        <taxon>Rhizophoraceae</taxon>
        <taxon>Rhizophora</taxon>
    </lineage>
</organism>
<sequence>MEEELEIVRRKISCLQTQTEGSSILEKLQQEHREYREIVKCSVCMDRTKEVNVSFCSFGLSMSCFACWKLC</sequence>
<dbReference type="EMBL" id="GGEC01053594">
    <property type="protein sequence ID" value="MBX34078.1"/>
    <property type="molecule type" value="Transcribed_RNA"/>
</dbReference>
<reference evidence="1" key="1">
    <citation type="submission" date="2018-02" db="EMBL/GenBank/DDBJ databases">
        <title>Rhizophora mucronata_Transcriptome.</title>
        <authorList>
            <person name="Meera S.P."/>
            <person name="Sreeshan A."/>
            <person name="Augustine A."/>
        </authorList>
    </citation>
    <scope>NUCLEOTIDE SEQUENCE</scope>
    <source>
        <tissue evidence="1">Leaf</tissue>
    </source>
</reference>
<proteinExistence type="predicted"/>